<gene>
    <name evidence="7 10" type="primary">ispG</name>
    <name evidence="10" type="ORF">MM236_17265</name>
</gene>
<proteinExistence type="inferred from homology"/>
<evidence type="ECO:0000256" key="3">
    <source>
        <dbReference type="ARBA" id="ARBA00023002"/>
    </source>
</evidence>
<dbReference type="Pfam" id="PF26540">
    <property type="entry name" value="GcpE_C"/>
    <property type="match status" value="1"/>
</dbReference>
<dbReference type="Proteomes" id="UP001165488">
    <property type="component" value="Unassembled WGS sequence"/>
</dbReference>
<dbReference type="EC" id="1.17.7.3" evidence="7"/>
<keyword evidence="1 7" id="KW-0004">4Fe-4S</keyword>
<evidence type="ECO:0000256" key="6">
    <source>
        <dbReference type="ARBA" id="ARBA00023229"/>
    </source>
</evidence>
<dbReference type="InterPro" id="IPR058578">
    <property type="entry name" value="IspG_TIM"/>
</dbReference>
<keyword evidence="2 7" id="KW-0479">Metal-binding</keyword>
<dbReference type="Gene3D" id="3.30.413.10">
    <property type="entry name" value="Sulfite Reductase Hemoprotein, domain 1"/>
    <property type="match status" value="1"/>
</dbReference>
<evidence type="ECO:0000313" key="11">
    <source>
        <dbReference type="Proteomes" id="UP001165488"/>
    </source>
</evidence>
<comment type="function">
    <text evidence="7">Converts 2C-methyl-D-erythritol 2,4-cyclodiphosphate (ME-2,4cPP) into 1-hydroxy-2-methyl-2-(E)-butenyl 4-diphosphate.</text>
</comment>
<keyword evidence="5 7" id="KW-0411">Iron-sulfur</keyword>
<evidence type="ECO:0000256" key="4">
    <source>
        <dbReference type="ARBA" id="ARBA00023004"/>
    </source>
</evidence>
<feature type="binding site" evidence="7">
    <location>
        <position position="565"/>
    </location>
    <ligand>
        <name>[4Fe-4S] cluster</name>
        <dbReference type="ChEBI" id="CHEBI:49883"/>
    </ligand>
</feature>
<comment type="caution">
    <text evidence="10">The sequence shown here is derived from an EMBL/GenBank/DDBJ whole genome shotgun (WGS) entry which is preliminary data.</text>
</comment>
<accession>A0ABS9USZ5</accession>
<evidence type="ECO:0000256" key="7">
    <source>
        <dbReference type="HAMAP-Rule" id="MF_00159"/>
    </source>
</evidence>
<dbReference type="Gene3D" id="3.20.20.20">
    <property type="entry name" value="Dihydropteroate synthase-like"/>
    <property type="match status" value="1"/>
</dbReference>
<protein>
    <recommendedName>
        <fullName evidence="7">4-hydroxy-3-methylbut-2-en-1-yl diphosphate synthase (flavodoxin)</fullName>
        <ecNumber evidence="7">1.17.7.3</ecNumber>
    </recommendedName>
    <alternativeName>
        <fullName evidence="7">1-hydroxy-2-methyl-2-(E)-butenyl 4-diphosphate synthase</fullName>
    </alternativeName>
</protein>
<evidence type="ECO:0000259" key="9">
    <source>
        <dbReference type="Pfam" id="PF26540"/>
    </source>
</evidence>
<sequence length="659" mass="73849">METKALLEKIKYCNSLTDYSRRKTIPVKVGDVTIGGDNPIVVQSMTTVDTMDTMGSVEQCIRMIESGCQLIRITAPSMKEAENLQLIKDELRKRGYNTPLVADIHFTPNAAEIAATIVEKVRINPGNYADKKKFEVIEYTDESYQEELDRIKERFLPLVKICKQHGTAMRIGTNHGSLSDRIMSRYGDTPLGMVESALEFLRICEDEGYHDIVISMKSSNTQVMVQAYRLLVQKLEEGGFKPYPLHLGVTEAGDGEDGRIKSAVGIGTLLEDGLGDTVRVSLTEDPEFEAPVAQALVDRYLNRAGHANIPEIKHFPISPFEYNKRETIEVFNFGGGNVPRVITDISSIEAIQPKEMKQVGHFYLPELDKWKMNDQGADYVFSGSNPIPFMLPNGMKEIQYFSIWEKSEDKENKFPAFTLDEFKASKNFHFGLNFLMISDLEVEDAVKVLEGRKDVVVILSSENTHNYAALRRAFVVFLENNIQVPIVPKVIYKEKSQDQIMLYAATDVGGLLIDGLGEGVMIDASNYNDLKRETILDQIKLHNSISFGVLQAARTRMSKTEYISCPSCGRTLFDLQETTAMIRKRTDHLKGVKIGIMGCIVNGPGEMADADFGYVGSGKGKITLYKGKEVVKRSVPSEKAVDELIEIIRKDGMWIEPEV</sequence>
<feature type="binding site" evidence="7">
    <location>
        <position position="606"/>
    </location>
    <ligand>
        <name>[4Fe-4S] cluster</name>
        <dbReference type="ChEBI" id="CHEBI:49883"/>
    </ligand>
</feature>
<feature type="domain" description="IspG TIM-barrel" evidence="8">
    <location>
        <begin position="25"/>
        <end position="293"/>
    </location>
</feature>
<dbReference type="PIRSF" id="PIRSF037336">
    <property type="entry name" value="IspG_like"/>
    <property type="match status" value="1"/>
</dbReference>
<dbReference type="PANTHER" id="PTHR30454">
    <property type="entry name" value="4-HYDROXY-3-METHYLBUT-2-EN-1-YL DIPHOSPHATE SYNTHASE"/>
    <property type="match status" value="1"/>
</dbReference>
<name>A0ABS9USZ5_9BACT</name>
<evidence type="ECO:0000256" key="5">
    <source>
        <dbReference type="ARBA" id="ARBA00023014"/>
    </source>
</evidence>
<dbReference type="EMBL" id="JAKZGS010000020">
    <property type="protein sequence ID" value="MCH7399747.1"/>
    <property type="molecule type" value="Genomic_DNA"/>
</dbReference>
<dbReference type="PANTHER" id="PTHR30454:SF0">
    <property type="entry name" value="4-HYDROXY-3-METHYLBUT-2-EN-1-YL DIPHOSPHATE SYNTHASE (FERREDOXIN), CHLOROPLASTIC"/>
    <property type="match status" value="1"/>
</dbReference>
<evidence type="ECO:0000313" key="10">
    <source>
        <dbReference type="EMBL" id="MCH7399747.1"/>
    </source>
</evidence>
<dbReference type="InterPro" id="IPR004588">
    <property type="entry name" value="IspG_bac-typ"/>
</dbReference>
<feature type="binding site" evidence="7">
    <location>
        <position position="599"/>
    </location>
    <ligand>
        <name>[4Fe-4S] cluster</name>
        <dbReference type="ChEBI" id="CHEBI:49883"/>
    </ligand>
</feature>
<comment type="catalytic activity">
    <reaction evidence="7">
        <text>(2E)-4-hydroxy-3-methylbut-2-enyl diphosphate + oxidized [flavodoxin] + H2O + 2 H(+) = 2-C-methyl-D-erythritol 2,4-cyclic diphosphate + reduced [flavodoxin]</text>
        <dbReference type="Rhea" id="RHEA:43604"/>
        <dbReference type="Rhea" id="RHEA-COMP:10622"/>
        <dbReference type="Rhea" id="RHEA-COMP:10623"/>
        <dbReference type="ChEBI" id="CHEBI:15377"/>
        <dbReference type="ChEBI" id="CHEBI:15378"/>
        <dbReference type="ChEBI" id="CHEBI:57618"/>
        <dbReference type="ChEBI" id="CHEBI:58210"/>
        <dbReference type="ChEBI" id="CHEBI:58483"/>
        <dbReference type="ChEBI" id="CHEBI:128753"/>
        <dbReference type="EC" id="1.17.7.3"/>
    </reaction>
</comment>
<keyword evidence="3 7" id="KW-0560">Oxidoreductase</keyword>
<comment type="similarity">
    <text evidence="7">Belongs to the IspG family.</text>
</comment>
<dbReference type="RefSeq" id="WP_241276242.1">
    <property type="nucleotide sequence ID" value="NZ_JAKZGS010000020.1"/>
</dbReference>
<keyword evidence="4 7" id="KW-0408">Iron</keyword>
<dbReference type="InterPro" id="IPR017178">
    <property type="entry name" value="IspG_atypical"/>
</dbReference>
<evidence type="ECO:0000259" key="8">
    <source>
        <dbReference type="Pfam" id="PF04551"/>
    </source>
</evidence>
<feature type="domain" description="IspG C-terminal" evidence="9">
    <location>
        <begin position="561"/>
        <end position="649"/>
    </location>
</feature>
<feature type="binding site" evidence="7">
    <location>
        <position position="568"/>
    </location>
    <ligand>
        <name>[4Fe-4S] cluster</name>
        <dbReference type="ChEBI" id="CHEBI:49883"/>
    </ligand>
</feature>
<dbReference type="NCBIfam" id="TIGR00612">
    <property type="entry name" value="ispG_gcpE"/>
    <property type="match status" value="1"/>
</dbReference>
<keyword evidence="11" id="KW-1185">Reference proteome</keyword>
<dbReference type="InterPro" id="IPR045854">
    <property type="entry name" value="NO2/SO3_Rdtase_4Fe4S_sf"/>
</dbReference>
<dbReference type="Pfam" id="PF04551">
    <property type="entry name" value="GcpE"/>
    <property type="match status" value="1"/>
</dbReference>
<keyword evidence="6 7" id="KW-0414">Isoprene biosynthesis</keyword>
<evidence type="ECO:0000256" key="1">
    <source>
        <dbReference type="ARBA" id="ARBA00022485"/>
    </source>
</evidence>
<evidence type="ECO:0000256" key="2">
    <source>
        <dbReference type="ARBA" id="ARBA00022723"/>
    </source>
</evidence>
<dbReference type="SUPFAM" id="SSF56014">
    <property type="entry name" value="Nitrite and sulphite reductase 4Fe-4S domain-like"/>
    <property type="match status" value="1"/>
</dbReference>
<dbReference type="InterPro" id="IPR011005">
    <property type="entry name" value="Dihydropteroate_synth-like_sf"/>
</dbReference>
<comment type="cofactor">
    <cofactor evidence="7">
        <name>[4Fe-4S] cluster</name>
        <dbReference type="ChEBI" id="CHEBI:49883"/>
    </cofactor>
    <text evidence="7">Binds 1 [4Fe-4S] cluster.</text>
</comment>
<dbReference type="SUPFAM" id="SSF51717">
    <property type="entry name" value="Dihydropteroate synthetase-like"/>
    <property type="match status" value="1"/>
</dbReference>
<comment type="pathway">
    <text evidence="7">Isoprenoid biosynthesis; isopentenyl diphosphate biosynthesis via DXP pathway; isopentenyl diphosphate from 1-deoxy-D-xylulose 5-phosphate: step 5/6.</text>
</comment>
<dbReference type="GO" id="GO:0046429">
    <property type="term" value="F:4-hydroxy-3-methylbut-2-en-1-yl diphosphate synthase activity (ferredoxin)"/>
    <property type="evidence" value="ECO:0007669"/>
    <property type="project" value="UniProtKB-EC"/>
</dbReference>
<dbReference type="HAMAP" id="MF_00159">
    <property type="entry name" value="IspG"/>
    <property type="match status" value="1"/>
</dbReference>
<reference evidence="10" key="1">
    <citation type="submission" date="2022-03" db="EMBL/GenBank/DDBJ databases">
        <title>De novo assembled genomes of Belliella spp. (Cyclobacteriaceae) strains.</title>
        <authorList>
            <person name="Szabo A."/>
            <person name="Korponai K."/>
            <person name="Felfoldi T."/>
        </authorList>
    </citation>
    <scope>NUCLEOTIDE SEQUENCE</scope>
    <source>
        <strain evidence="10">DSM 107340</strain>
    </source>
</reference>
<dbReference type="InterPro" id="IPR058579">
    <property type="entry name" value="IspG_C"/>
</dbReference>
<organism evidence="10 11">
    <name type="scientific">Belliella calami</name>
    <dbReference type="NCBI Taxonomy" id="2923436"/>
    <lineage>
        <taxon>Bacteria</taxon>
        <taxon>Pseudomonadati</taxon>
        <taxon>Bacteroidota</taxon>
        <taxon>Cytophagia</taxon>
        <taxon>Cytophagales</taxon>
        <taxon>Cyclobacteriaceae</taxon>
        <taxon>Belliella</taxon>
    </lineage>
</organism>